<dbReference type="CDD" id="cd04301">
    <property type="entry name" value="NAT_SF"/>
    <property type="match status" value="1"/>
</dbReference>
<reference evidence="6" key="1">
    <citation type="submission" date="2015-04" db="EMBL/GenBank/DDBJ databases">
        <authorList>
            <person name="Syromyatnikov M.Y."/>
            <person name="Popov V.N."/>
        </authorList>
    </citation>
    <scope>NUCLEOTIDE SEQUENCE</scope>
    <source>
        <strain evidence="6">MO-1</strain>
    </source>
</reference>
<evidence type="ECO:0000256" key="2">
    <source>
        <dbReference type="ARBA" id="ARBA00022679"/>
    </source>
</evidence>
<dbReference type="GO" id="GO:0006526">
    <property type="term" value="P:L-arginine biosynthetic process"/>
    <property type="evidence" value="ECO:0007669"/>
    <property type="project" value="InterPro"/>
</dbReference>
<dbReference type="Pfam" id="PF00583">
    <property type="entry name" value="Acetyltransf_1"/>
    <property type="match status" value="1"/>
</dbReference>
<keyword evidence="3 6" id="KW-0012">Acyltransferase</keyword>
<dbReference type="InterPro" id="IPR016181">
    <property type="entry name" value="Acyl_CoA_acyltransferase"/>
</dbReference>
<sequence>MLSPVASAVNKARGWESFFGTLLVAFMEPLSSFSEEHFFLRSFRHRLLVFVLASPQAHREEPSFQAALLRGIQRLNQHGVRTLLITRHGAEGLQHALSGLGATLTLQWPAEGMEGCLPTALPQLWQQLLPEDPTVATHATLALTTVDEAAFFHDLVQLCSCFRPGRVVMLDDAGGVRSKQGELLNFVSSERLQRLSMAPWDRRQSMLQAIHDLLGVVDAVSLCRVAELEQELLTYEGCGTFFSTHHYCRVRRLGVDDLSLVRSLIQRGEDEGFLMQRPESHLYTLIHQGWGGFVGEGSGMAANMAGVVGLMTAPYVQRRMGEVISIYTLTRYKGNGVGGHLLAQLADYGRELGLQKLFATTVSPRVADFFQRNGYAQVSAESLPAEKWQGYDPQRRERAFCLMLSLGGEK</sequence>
<evidence type="ECO:0000256" key="4">
    <source>
        <dbReference type="ARBA" id="ARBA00033251"/>
    </source>
</evidence>
<dbReference type="GO" id="GO:0005737">
    <property type="term" value="C:cytoplasm"/>
    <property type="evidence" value="ECO:0007669"/>
    <property type="project" value="InterPro"/>
</dbReference>
<organism evidence="6">
    <name type="scientific">Magnetococcus massalia (strain MO-1)</name>
    <dbReference type="NCBI Taxonomy" id="451514"/>
    <lineage>
        <taxon>Bacteria</taxon>
        <taxon>Pseudomonadati</taxon>
        <taxon>Pseudomonadota</taxon>
        <taxon>Magnetococcia</taxon>
        <taxon>Magnetococcales</taxon>
        <taxon>Magnetococcaceae</taxon>
        <taxon>Magnetococcus</taxon>
    </lineage>
</organism>
<protein>
    <recommendedName>
        <fullName evidence="1">Amino-acid acetyltransferase</fullName>
    </recommendedName>
    <alternativeName>
        <fullName evidence="4">N-acetylglutamate synthase</fullName>
    </alternativeName>
</protein>
<accession>A0A1S7LFG0</accession>
<dbReference type="SUPFAM" id="SSF55729">
    <property type="entry name" value="Acyl-CoA N-acyltransferases (Nat)"/>
    <property type="match status" value="1"/>
</dbReference>
<evidence type="ECO:0000313" key="6">
    <source>
        <dbReference type="EMBL" id="CRH04691.1"/>
    </source>
</evidence>
<evidence type="ECO:0000259" key="5">
    <source>
        <dbReference type="PROSITE" id="PS51186"/>
    </source>
</evidence>
<evidence type="ECO:0000256" key="3">
    <source>
        <dbReference type="ARBA" id="ARBA00023315"/>
    </source>
</evidence>
<dbReference type="AlphaFoldDB" id="A0A1S7LFG0"/>
<dbReference type="InterPro" id="IPR000182">
    <property type="entry name" value="GNAT_dom"/>
</dbReference>
<dbReference type="InterPro" id="IPR010167">
    <property type="entry name" value="NH2A_AcTrfase"/>
</dbReference>
<gene>
    <name evidence="6" type="ORF">MAGMO_0482</name>
</gene>
<name>A0A1S7LFG0_MAGMO</name>
<feature type="domain" description="N-acetyltransferase" evidence="5">
    <location>
        <begin position="248"/>
        <end position="407"/>
    </location>
</feature>
<evidence type="ECO:0000256" key="1">
    <source>
        <dbReference type="ARBA" id="ARBA00015231"/>
    </source>
</evidence>
<keyword evidence="2 6" id="KW-0808">Transferase</keyword>
<dbReference type="PANTHER" id="PTHR30602">
    <property type="entry name" value="AMINO-ACID ACETYLTRANSFERASE"/>
    <property type="match status" value="1"/>
</dbReference>
<dbReference type="PANTHER" id="PTHR30602:SF12">
    <property type="entry name" value="AMINO-ACID ACETYLTRANSFERASE NAGS1, CHLOROPLASTIC-RELATED"/>
    <property type="match status" value="1"/>
</dbReference>
<dbReference type="GO" id="GO:0004042">
    <property type="term" value="F:L-glutamate N-acetyltransferase activity"/>
    <property type="evidence" value="ECO:0007669"/>
    <property type="project" value="InterPro"/>
</dbReference>
<dbReference type="EMBL" id="LO017727">
    <property type="protein sequence ID" value="CRH04691.1"/>
    <property type="molecule type" value="Genomic_DNA"/>
</dbReference>
<dbReference type="Gene3D" id="3.40.630.30">
    <property type="match status" value="1"/>
</dbReference>
<dbReference type="PROSITE" id="PS51186">
    <property type="entry name" value="GNAT"/>
    <property type="match status" value="1"/>
</dbReference>
<proteinExistence type="predicted"/>